<feature type="transmembrane region" description="Helical" evidence="1">
    <location>
        <begin position="55"/>
        <end position="71"/>
    </location>
</feature>
<dbReference type="PANTHER" id="PTHR35342:SF5">
    <property type="entry name" value="TRICARBOXYLIC TRANSPORT PROTEIN"/>
    <property type="match status" value="1"/>
</dbReference>
<dbReference type="Proteomes" id="UP000015346">
    <property type="component" value="Unassembled WGS sequence"/>
</dbReference>
<evidence type="ECO:0000313" key="4">
    <source>
        <dbReference type="Proteomes" id="UP000015346"/>
    </source>
</evidence>
<feature type="transmembrane region" description="Helical" evidence="1">
    <location>
        <begin position="411"/>
        <end position="444"/>
    </location>
</feature>
<feature type="transmembrane region" description="Helical" evidence="1">
    <location>
        <begin position="197"/>
        <end position="215"/>
    </location>
</feature>
<evidence type="ECO:0000259" key="2">
    <source>
        <dbReference type="Pfam" id="PF01970"/>
    </source>
</evidence>
<keyword evidence="1" id="KW-0812">Transmembrane</keyword>
<dbReference type="AlphaFoldDB" id="S9QU77"/>
<feature type="transmembrane region" description="Helical" evidence="1">
    <location>
        <begin position="321"/>
        <end position="340"/>
    </location>
</feature>
<feature type="transmembrane region" description="Helical" evidence="1">
    <location>
        <begin position="465"/>
        <end position="484"/>
    </location>
</feature>
<proteinExistence type="predicted"/>
<feature type="transmembrane region" description="Helical" evidence="1">
    <location>
        <begin position="167"/>
        <end position="185"/>
    </location>
</feature>
<dbReference type="PATRIC" id="fig|1123069.3.peg.2786"/>
<dbReference type="EMBL" id="AOLV01000033">
    <property type="protein sequence ID" value="EPX83193.1"/>
    <property type="molecule type" value="Genomic_DNA"/>
</dbReference>
<accession>S9QU77</accession>
<dbReference type="InterPro" id="IPR002823">
    <property type="entry name" value="DUF112_TM"/>
</dbReference>
<organism evidence="3 4">
    <name type="scientific">Rubellimicrobium thermophilum DSM 16684</name>
    <dbReference type="NCBI Taxonomy" id="1123069"/>
    <lineage>
        <taxon>Bacteria</taxon>
        <taxon>Pseudomonadati</taxon>
        <taxon>Pseudomonadota</taxon>
        <taxon>Alphaproteobacteria</taxon>
        <taxon>Rhodobacterales</taxon>
        <taxon>Roseobacteraceae</taxon>
        <taxon>Rubellimicrobium</taxon>
    </lineage>
</organism>
<dbReference type="Pfam" id="PF01970">
    <property type="entry name" value="TctA"/>
    <property type="match status" value="1"/>
</dbReference>
<feature type="transmembrane region" description="Helical" evidence="1">
    <location>
        <begin position="352"/>
        <end position="375"/>
    </location>
</feature>
<name>S9QU77_9RHOB</name>
<feature type="transmembrane region" description="Helical" evidence="1">
    <location>
        <begin position="145"/>
        <end position="161"/>
    </location>
</feature>
<gene>
    <name evidence="3" type="ORF">ruthe_02817</name>
</gene>
<feature type="domain" description="DUF112" evidence="2">
    <location>
        <begin position="18"/>
        <end position="436"/>
    </location>
</feature>
<sequence>MMDAIQAFLIPLLEPRLLGLIAIGTFAGIYVGAIPGLSVTMAVSILISFTFSWEVYPALALMIGIYMGGVYGGSRTAILLNIPGAPAAIATALDGFPMAKKGLAGEAIGIATVVSFIGGFIGIFALAAFAPTLSDFALRFQPRDYFMLGVLGILLVGSLSGESLVKGIFAGALGIGIGAVGMDPLTFTERFTFGIDGLRGGVSFIAVMIGMFGISEGLMQLHTVNTPAVKQKIGRIIPSWAQVRRHLPLGLQTSTIGTVIGALPGTGGDIAALIAYDHAKRVTRNPEVPFGQGAVEGLVAPETANNAAVGGAFIPMLTLGIPGDAVTAIIIGALFIHGLNPGPLLMTSQPDMFWFIVSSLVLANIFILIFGLTGIRFFVKIVELPRAVLLPAILLLSVVGAYAVNNSLTDVYWMLGFGVFGYFMKLYGYPLGPVILGVILSRLLDDNWRRAIISDLESPVRLMQGILTSPLSLALFAFILLIFLSKTPLWGLIFRRKQT</sequence>
<dbReference type="PANTHER" id="PTHR35342">
    <property type="entry name" value="TRICARBOXYLIC TRANSPORT PROTEIN"/>
    <property type="match status" value="1"/>
</dbReference>
<comment type="caution">
    <text evidence="3">The sequence shown here is derived from an EMBL/GenBank/DDBJ whole genome shotgun (WGS) entry which is preliminary data.</text>
</comment>
<feature type="transmembrane region" description="Helical" evidence="1">
    <location>
        <begin position="108"/>
        <end position="133"/>
    </location>
</feature>
<keyword evidence="1" id="KW-1133">Transmembrane helix</keyword>
<dbReference type="STRING" id="1123069.ruthe_02817"/>
<dbReference type="HOGENOM" id="CLU_022936_2_0_5"/>
<keyword evidence="1" id="KW-0472">Membrane</keyword>
<feature type="transmembrane region" description="Helical" evidence="1">
    <location>
        <begin position="20"/>
        <end position="49"/>
    </location>
</feature>
<evidence type="ECO:0000256" key="1">
    <source>
        <dbReference type="SAM" id="Phobius"/>
    </source>
</evidence>
<keyword evidence="4" id="KW-1185">Reference proteome</keyword>
<evidence type="ECO:0000313" key="3">
    <source>
        <dbReference type="EMBL" id="EPX83193.1"/>
    </source>
</evidence>
<dbReference type="RefSeq" id="WP_021098882.1">
    <property type="nucleotide sequence ID" value="NZ_KE557324.1"/>
</dbReference>
<feature type="transmembrane region" description="Helical" evidence="1">
    <location>
        <begin position="387"/>
        <end position="405"/>
    </location>
</feature>
<reference evidence="3 4" key="1">
    <citation type="journal article" date="2013" name="Stand. Genomic Sci.">
        <title>Genome sequence of the reddish-pigmented Rubellimicrobium thermophilum type strain (DSM 16684(T)), a member of the Roseobacter clade.</title>
        <authorList>
            <person name="Fiebig A."/>
            <person name="Riedel T."/>
            <person name="Gronow S."/>
            <person name="Petersen J."/>
            <person name="Klenk H.P."/>
            <person name="Goker M."/>
        </authorList>
    </citation>
    <scope>NUCLEOTIDE SEQUENCE [LARGE SCALE GENOMIC DNA]</scope>
    <source>
        <strain evidence="3 4">DSM 16684</strain>
    </source>
</reference>
<protein>
    <submittedName>
        <fullName evidence="3">Uncharacterized protein putative in bacteria</fullName>
    </submittedName>
</protein>